<name>A0A6V8KVI8_9ACTN</name>
<evidence type="ECO:0000313" key="2">
    <source>
        <dbReference type="EMBL" id="GFJ89092.1"/>
    </source>
</evidence>
<feature type="transmembrane region" description="Helical" evidence="1">
    <location>
        <begin position="6"/>
        <end position="28"/>
    </location>
</feature>
<gene>
    <name evidence="2" type="ORF">Prum_027340</name>
</gene>
<evidence type="ECO:0000313" key="3">
    <source>
        <dbReference type="Proteomes" id="UP000482960"/>
    </source>
</evidence>
<evidence type="ECO:0000256" key="1">
    <source>
        <dbReference type="SAM" id="Phobius"/>
    </source>
</evidence>
<organism evidence="2 3">
    <name type="scientific">Phytohabitans rumicis</name>
    <dbReference type="NCBI Taxonomy" id="1076125"/>
    <lineage>
        <taxon>Bacteria</taxon>
        <taxon>Bacillati</taxon>
        <taxon>Actinomycetota</taxon>
        <taxon>Actinomycetes</taxon>
        <taxon>Micromonosporales</taxon>
        <taxon>Micromonosporaceae</taxon>
    </lineage>
</organism>
<proteinExistence type="predicted"/>
<feature type="transmembrane region" description="Helical" evidence="1">
    <location>
        <begin position="59"/>
        <end position="77"/>
    </location>
</feature>
<protein>
    <submittedName>
        <fullName evidence="2">Uncharacterized protein</fullName>
    </submittedName>
</protein>
<keyword evidence="1" id="KW-1133">Transmembrane helix</keyword>
<dbReference type="Proteomes" id="UP000482960">
    <property type="component" value="Unassembled WGS sequence"/>
</dbReference>
<feature type="transmembrane region" description="Helical" evidence="1">
    <location>
        <begin position="100"/>
        <end position="123"/>
    </location>
</feature>
<comment type="caution">
    <text evidence="2">The sequence shown here is derived from an EMBL/GenBank/DDBJ whole genome shotgun (WGS) entry which is preliminary data.</text>
</comment>
<feature type="transmembrane region" description="Helical" evidence="1">
    <location>
        <begin position="166"/>
        <end position="199"/>
    </location>
</feature>
<reference evidence="2 3" key="1">
    <citation type="submission" date="2020-03" db="EMBL/GenBank/DDBJ databases">
        <title>Whole genome shotgun sequence of Phytohabitans rumicis NBRC 108638.</title>
        <authorList>
            <person name="Komaki H."/>
            <person name="Tamura T."/>
        </authorList>
    </citation>
    <scope>NUCLEOTIDE SEQUENCE [LARGE SCALE GENOMIC DNA]</scope>
    <source>
        <strain evidence="2 3">NBRC 108638</strain>
    </source>
</reference>
<keyword evidence="1" id="KW-0472">Membrane</keyword>
<feature type="transmembrane region" description="Helical" evidence="1">
    <location>
        <begin position="135"/>
        <end position="159"/>
    </location>
</feature>
<keyword evidence="3" id="KW-1185">Reference proteome</keyword>
<reference evidence="2 3" key="2">
    <citation type="submission" date="2020-03" db="EMBL/GenBank/DDBJ databases">
        <authorList>
            <person name="Ichikawa N."/>
            <person name="Kimura A."/>
            <person name="Kitahashi Y."/>
            <person name="Uohara A."/>
        </authorList>
    </citation>
    <scope>NUCLEOTIDE SEQUENCE [LARGE SCALE GENOMIC DNA]</scope>
    <source>
        <strain evidence="2 3">NBRC 108638</strain>
    </source>
</reference>
<keyword evidence="1" id="KW-0812">Transmembrane</keyword>
<dbReference type="EMBL" id="BLPG01000001">
    <property type="protein sequence ID" value="GFJ89092.1"/>
    <property type="molecule type" value="Genomic_DNA"/>
</dbReference>
<dbReference type="AlphaFoldDB" id="A0A6V8KVI8"/>
<sequence length="208" mass="21099">MLGALIVAGHLDRVGWALPAGALLLAWVAGRGRHWLGTALAALPQAAAAVLVWRAAPAAAVLVLGVPLIVLFVRWYAARAATAADTHDDARAFRREVRDLATVTLGALAPPLVAGVALGGAAYRLPYRLSGHPEARALVLGLAAGLLLCGVLALTALLIARGRPVVAAAVALGAALSAVSPVLVVGLAVTYLVGLIPAVHAVVDPDRY</sequence>
<accession>A0A6V8KVI8</accession>